<name>A0A9W8WUF2_9PLEO</name>
<feature type="transmembrane region" description="Helical" evidence="6">
    <location>
        <begin position="287"/>
        <end position="309"/>
    </location>
</feature>
<evidence type="ECO:0000256" key="5">
    <source>
        <dbReference type="ARBA" id="ARBA00023136"/>
    </source>
</evidence>
<feature type="transmembrane region" description="Helical" evidence="6">
    <location>
        <begin position="321"/>
        <end position="346"/>
    </location>
</feature>
<evidence type="ECO:0000256" key="2">
    <source>
        <dbReference type="ARBA" id="ARBA00022448"/>
    </source>
</evidence>
<feature type="transmembrane region" description="Helical" evidence="6">
    <location>
        <begin position="191"/>
        <end position="212"/>
    </location>
</feature>
<feature type="chain" id="PRO_5040935172" evidence="7">
    <location>
        <begin position="18"/>
        <end position="395"/>
    </location>
</feature>
<keyword evidence="4 6" id="KW-1133">Transmembrane helix</keyword>
<dbReference type="PANTHER" id="PTHR11616:SF240">
    <property type="entry name" value="BLOATED TUBULES, ISOFORM B-RELATED"/>
    <property type="match status" value="1"/>
</dbReference>
<evidence type="ECO:0000256" key="3">
    <source>
        <dbReference type="ARBA" id="ARBA00022692"/>
    </source>
</evidence>
<keyword evidence="2" id="KW-0813">Transport</keyword>
<dbReference type="EMBL" id="JAPEUV010000096">
    <property type="protein sequence ID" value="KAJ4333358.1"/>
    <property type="molecule type" value="Genomic_DNA"/>
</dbReference>
<comment type="subcellular location">
    <subcellularLocation>
        <location evidence="1">Membrane</location>
        <topology evidence="1">Multi-pass membrane protein</topology>
    </subcellularLocation>
</comment>
<evidence type="ECO:0000256" key="4">
    <source>
        <dbReference type="ARBA" id="ARBA00022989"/>
    </source>
</evidence>
<keyword evidence="3 6" id="KW-0812">Transmembrane</keyword>
<dbReference type="PANTHER" id="PTHR11616">
    <property type="entry name" value="SODIUM/CHLORIDE DEPENDENT TRANSPORTER"/>
    <property type="match status" value="1"/>
</dbReference>
<feature type="transmembrane region" description="Helical" evidence="6">
    <location>
        <begin position="218"/>
        <end position="236"/>
    </location>
</feature>
<protein>
    <submittedName>
        <fullName evidence="8">Uncharacterized protein</fullName>
    </submittedName>
</protein>
<feature type="signal peptide" evidence="7">
    <location>
        <begin position="1"/>
        <end position="17"/>
    </location>
</feature>
<accession>A0A9W8WUF2</accession>
<gene>
    <name evidence="8" type="ORF">N0V87_007649</name>
</gene>
<keyword evidence="5 6" id="KW-0472">Membrane</keyword>
<keyword evidence="9" id="KW-1185">Reference proteome</keyword>
<dbReference type="InterPro" id="IPR037272">
    <property type="entry name" value="SNS_sf"/>
</dbReference>
<comment type="caution">
    <text evidence="8">The sequence shown here is derived from an EMBL/GenBank/DDBJ whole genome shotgun (WGS) entry which is preliminary data.</text>
</comment>
<evidence type="ECO:0000256" key="7">
    <source>
        <dbReference type="SAM" id="SignalP"/>
    </source>
</evidence>
<dbReference type="Proteomes" id="UP001140562">
    <property type="component" value="Unassembled WGS sequence"/>
</dbReference>
<evidence type="ECO:0000256" key="1">
    <source>
        <dbReference type="ARBA" id="ARBA00004141"/>
    </source>
</evidence>
<feature type="transmembrane region" description="Helical" evidence="6">
    <location>
        <begin position="79"/>
        <end position="105"/>
    </location>
</feature>
<evidence type="ECO:0000313" key="8">
    <source>
        <dbReference type="EMBL" id="KAJ4333358.1"/>
    </source>
</evidence>
<reference evidence="8" key="1">
    <citation type="submission" date="2022-10" db="EMBL/GenBank/DDBJ databases">
        <title>Tapping the CABI collections for fungal endophytes: first genome assemblies for Collariella, Neodidymelliopsis, Ascochyta clinopodiicola, Didymella pomorum, Didymosphaeria variabile, Neocosmospora piperis and Neocucurbitaria cava.</title>
        <authorList>
            <person name="Hill R."/>
        </authorList>
    </citation>
    <scope>NUCLEOTIDE SEQUENCE</scope>
    <source>
        <strain evidence="8">IMI 360193</strain>
    </source>
</reference>
<feature type="transmembrane region" description="Helical" evidence="6">
    <location>
        <begin position="48"/>
        <end position="67"/>
    </location>
</feature>
<dbReference type="SUPFAM" id="SSF161070">
    <property type="entry name" value="SNF-like"/>
    <property type="match status" value="1"/>
</dbReference>
<dbReference type="Pfam" id="PF00209">
    <property type="entry name" value="SNF"/>
    <property type="match status" value="1"/>
</dbReference>
<dbReference type="GO" id="GO:0035725">
    <property type="term" value="P:sodium ion transmembrane transport"/>
    <property type="evidence" value="ECO:0007669"/>
    <property type="project" value="TreeGrafter"/>
</dbReference>
<evidence type="ECO:0000256" key="6">
    <source>
        <dbReference type="SAM" id="Phobius"/>
    </source>
</evidence>
<dbReference type="PROSITE" id="PS50267">
    <property type="entry name" value="NA_NEUROTRAN_SYMP_3"/>
    <property type="match status" value="1"/>
</dbReference>
<evidence type="ECO:0000313" key="9">
    <source>
        <dbReference type="Proteomes" id="UP001140562"/>
    </source>
</evidence>
<dbReference type="GO" id="GO:0005886">
    <property type="term" value="C:plasma membrane"/>
    <property type="evidence" value="ECO:0007669"/>
    <property type="project" value="TreeGrafter"/>
</dbReference>
<organism evidence="8 9">
    <name type="scientific">Didymella glomerata</name>
    <dbReference type="NCBI Taxonomy" id="749621"/>
    <lineage>
        <taxon>Eukaryota</taxon>
        <taxon>Fungi</taxon>
        <taxon>Dikarya</taxon>
        <taxon>Ascomycota</taxon>
        <taxon>Pezizomycotina</taxon>
        <taxon>Dothideomycetes</taxon>
        <taxon>Pleosporomycetidae</taxon>
        <taxon>Pleosporales</taxon>
        <taxon>Pleosporineae</taxon>
        <taxon>Didymellaceae</taxon>
        <taxon>Didymella</taxon>
    </lineage>
</organism>
<sequence length="395" mass="43007">MGLPAVLIIILIGRGTSLPNASEGIELYFATWRTSALQGPKIWQDAFGQIFFSIGVGFGYFTSWTSYCSQHSNAVQDAMIIGFSNSAVEIIAAFSVFGVVGFLGLDPSDSEPLGTFVTGFITYPEALAQMPNWVVSALISLIGCTEFGLQALDAVDTYVNNVALFFVVWCDRFAATSIYRCRDEANQVGWVGYLVYTGGFVAAQILGIGIAYAATPAIGAGVGFGIYGASAIAGTLLSKTPGISAPRFWGNSNILSRFWWVAFYSGNQLSRDLNVVIGVGKNWNVPMIWAPVMKYISGPILAIVLSFAYPNFKNNHMYDPIMIYGFSINHVVVQMIVFGFVIPSWFNWIIPSEKVSLGDKPVAPMETLDSSQDVTHAVTEEGQLGHSNREFEYKK</sequence>
<dbReference type="InterPro" id="IPR000175">
    <property type="entry name" value="Na/ntran_symport"/>
</dbReference>
<feature type="transmembrane region" description="Helical" evidence="6">
    <location>
        <begin position="158"/>
        <end position="179"/>
    </location>
</feature>
<proteinExistence type="predicted"/>
<dbReference type="OrthoDB" id="6581954at2759"/>
<keyword evidence="7" id="KW-0732">Signal</keyword>
<dbReference type="AlphaFoldDB" id="A0A9W8WUF2"/>